<comment type="caution">
    <text evidence="1">The sequence shown here is derived from an EMBL/GenBank/DDBJ whole genome shotgun (WGS) entry which is preliminary data.</text>
</comment>
<evidence type="ECO:0000313" key="2">
    <source>
        <dbReference type="Proteomes" id="UP000478740"/>
    </source>
</evidence>
<proteinExistence type="predicted"/>
<organism evidence="1 2">
    <name type="scientific">Paracoccus shanxieyensis</name>
    <dbReference type="NCBI Taxonomy" id="2675752"/>
    <lineage>
        <taxon>Bacteria</taxon>
        <taxon>Pseudomonadati</taxon>
        <taxon>Pseudomonadota</taxon>
        <taxon>Alphaproteobacteria</taxon>
        <taxon>Rhodobacterales</taxon>
        <taxon>Paracoccaceae</taxon>
        <taxon>Paracoccus</taxon>
    </lineage>
</organism>
<evidence type="ECO:0000313" key="1">
    <source>
        <dbReference type="EMBL" id="MTH66026.1"/>
    </source>
</evidence>
<keyword evidence="2" id="KW-1185">Reference proteome</keyword>
<gene>
    <name evidence="1" type="ORF">GL284_17310</name>
</gene>
<dbReference type="SUPFAM" id="SSF55729">
    <property type="entry name" value="Acyl-CoA N-acyltransferases (Nat)"/>
    <property type="match status" value="1"/>
</dbReference>
<dbReference type="InterPro" id="IPR016181">
    <property type="entry name" value="Acyl_CoA_acyltransferase"/>
</dbReference>
<dbReference type="RefSeq" id="WP_155045854.1">
    <property type="nucleotide sequence ID" value="NZ_WMIH01000018.1"/>
</dbReference>
<name>A0A6L6IZQ6_9RHOB</name>
<accession>A0A6L6IZQ6</accession>
<evidence type="ECO:0008006" key="3">
    <source>
        <dbReference type="Google" id="ProtNLM"/>
    </source>
</evidence>
<dbReference type="Proteomes" id="UP000478740">
    <property type="component" value="Unassembled WGS sequence"/>
</dbReference>
<dbReference type="EMBL" id="WMII01000020">
    <property type="protein sequence ID" value="MTH66026.1"/>
    <property type="molecule type" value="Genomic_DNA"/>
</dbReference>
<reference evidence="1 2" key="1">
    <citation type="submission" date="2019-11" db="EMBL/GenBank/DDBJ databases">
        <authorList>
            <person name="Dong K."/>
        </authorList>
    </citation>
    <scope>NUCLEOTIDE SEQUENCE [LARGE SCALE GENOMIC DNA]</scope>
    <source>
        <strain evidence="1 2">DK608</strain>
    </source>
</reference>
<protein>
    <recommendedName>
        <fullName evidence="3">GNAT family N-acetyltransferase</fullName>
    </recommendedName>
</protein>
<sequence>MARVDMMLTLAGFDEALRSGRIKTARMQGNEKIQIHQDMPDGRTPRLTYARTKGSGVTAVTVITTAEPIDGMRCFHLGYAVREDQRGKGLAKDLASAAVTDFVANIVRNGMREFCIEAIVDRDNPVSGSVARAVLGVDPIEKNDTSDGTPIWQFVKVIT</sequence>
<dbReference type="AlphaFoldDB" id="A0A6L6IZQ6"/>
<dbReference type="Gene3D" id="3.40.630.30">
    <property type="match status" value="1"/>
</dbReference>